<evidence type="ECO:0000313" key="2">
    <source>
        <dbReference type="EMBL" id="KAG1799989.1"/>
    </source>
</evidence>
<sequence length="69" mass="7931">KYDVPAFIINNEKAWGDPKDPEETISAQKHVKNQKKEVATCKRAKLVDDANKKSEKGKKKHNQKRTRGK</sequence>
<dbReference type="GeneID" id="64626024"/>
<gene>
    <name evidence="2" type="ORF">BJ212DRAFT_1287803</name>
</gene>
<feature type="region of interest" description="Disordered" evidence="1">
    <location>
        <begin position="28"/>
        <end position="69"/>
    </location>
</feature>
<feature type="compositionally biased region" description="Basic and acidic residues" evidence="1">
    <location>
        <begin position="34"/>
        <end position="54"/>
    </location>
</feature>
<dbReference type="EMBL" id="JABBWG010000130">
    <property type="protein sequence ID" value="KAG1799989.1"/>
    <property type="molecule type" value="Genomic_DNA"/>
</dbReference>
<feature type="compositionally biased region" description="Basic residues" evidence="1">
    <location>
        <begin position="55"/>
        <end position="69"/>
    </location>
</feature>
<evidence type="ECO:0000313" key="3">
    <source>
        <dbReference type="Proteomes" id="UP000807769"/>
    </source>
</evidence>
<evidence type="ECO:0000256" key="1">
    <source>
        <dbReference type="SAM" id="MobiDB-lite"/>
    </source>
</evidence>
<protein>
    <submittedName>
        <fullName evidence="2">Uncharacterized protein</fullName>
    </submittedName>
</protein>
<name>A0A9P7DPR3_9AGAM</name>
<dbReference type="AlphaFoldDB" id="A0A9P7DPR3"/>
<dbReference type="RefSeq" id="XP_041185795.1">
    <property type="nucleotide sequence ID" value="XM_041332007.1"/>
</dbReference>
<proteinExistence type="predicted"/>
<feature type="non-terminal residue" evidence="2">
    <location>
        <position position="1"/>
    </location>
</feature>
<organism evidence="2 3">
    <name type="scientific">Suillus subaureus</name>
    <dbReference type="NCBI Taxonomy" id="48587"/>
    <lineage>
        <taxon>Eukaryota</taxon>
        <taxon>Fungi</taxon>
        <taxon>Dikarya</taxon>
        <taxon>Basidiomycota</taxon>
        <taxon>Agaricomycotina</taxon>
        <taxon>Agaricomycetes</taxon>
        <taxon>Agaricomycetidae</taxon>
        <taxon>Boletales</taxon>
        <taxon>Suillineae</taxon>
        <taxon>Suillaceae</taxon>
        <taxon>Suillus</taxon>
    </lineage>
</organism>
<accession>A0A9P7DPR3</accession>
<comment type="caution">
    <text evidence="2">The sequence shown here is derived from an EMBL/GenBank/DDBJ whole genome shotgun (WGS) entry which is preliminary data.</text>
</comment>
<keyword evidence="3" id="KW-1185">Reference proteome</keyword>
<reference evidence="2" key="1">
    <citation type="journal article" date="2020" name="New Phytol.">
        <title>Comparative genomics reveals dynamic genome evolution in host specialist ectomycorrhizal fungi.</title>
        <authorList>
            <person name="Lofgren L.A."/>
            <person name="Nguyen N.H."/>
            <person name="Vilgalys R."/>
            <person name="Ruytinx J."/>
            <person name="Liao H.L."/>
            <person name="Branco S."/>
            <person name="Kuo A."/>
            <person name="LaButti K."/>
            <person name="Lipzen A."/>
            <person name="Andreopoulos W."/>
            <person name="Pangilinan J."/>
            <person name="Riley R."/>
            <person name="Hundley H."/>
            <person name="Na H."/>
            <person name="Barry K."/>
            <person name="Grigoriev I.V."/>
            <person name="Stajich J.E."/>
            <person name="Kennedy P.G."/>
        </authorList>
    </citation>
    <scope>NUCLEOTIDE SEQUENCE</scope>
    <source>
        <strain evidence="2">MN1</strain>
    </source>
</reference>
<dbReference type="Proteomes" id="UP000807769">
    <property type="component" value="Unassembled WGS sequence"/>
</dbReference>